<name>A0A933SA12_UNCEI</name>
<keyword evidence="1" id="KW-0732">Signal</keyword>
<sequence>MLRRFLIALPLLVVIACAVTTTARAASPAELVAAQRQLDEAVTKGEPKEILRTRAVFAAMLAAEPDSPVLNYWIALCGWRALPMLTETDKEAAKKLCKESIAACDRVLAAKPKHADAIALKAALQALSLAFNPAASMSLGPEMIEAYGKAEALEPENPRVQLLKGINTLHMPAFVGGGPDKAKPVFERAIALADADAARGAGPDAWGRADAHLWAGICASRANDWKTAAARFREALAIAPGHAWLSKRLLPDAEKHLAEGGAR</sequence>
<reference evidence="2" key="1">
    <citation type="submission" date="2020-07" db="EMBL/GenBank/DDBJ databases">
        <title>Huge and variable diversity of episymbiotic CPR bacteria and DPANN archaea in groundwater ecosystems.</title>
        <authorList>
            <person name="He C.Y."/>
            <person name="Keren R."/>
            <person name="Whittaker M."/>
            <person name="Farag I.F."/>
            <person name="Doudna J."/>
            <person name="Cate J.H.D."/>
            <person name="Banfield J.F."/>
        </authorList>
    </citation>
    <scope>NUCLEOTIDE SEQUENCE</scope>
    <source>
        <strain evidence="2">NC_groundwater_1813_Pr3_B-0.1um_71_17</strain>
    </source>
</reference>
<accession>A0A933SA12</accession>
<dbReference type="Proteomes" id="UP000696931">
    <property type="component" value="Unassembled WGS sequence"/>
</dbReference>
<proteinExistence type="predicted"/>
<feature type="signal peptide" evidence="1">
    <location>
        <begin position="1"/>
        <end position="25"/>
    </location>
</feature>
<dbReference type="Gene3D" id="1.25.40.10">
    <property type="entry name" value="Tetratricopeptide repeat domain"/>
    <property type="match status" value="1"/>
</dbReference>
<comment type="caution">
    <text evidence="2">The sequence shown here is derived from an EMBL/GenBank/DDBJ whole genome shotgun (WGS) entry which is preliminary data.</text>
</comment>
<dbReference type="PROSITE" id="PS51257">
    <property type="entry name" value="PROKAR_LIPOPROTEIN"/>
    <property type="match status" value="1"/>
</dbReference>
<feature type="chain" id="PRO_5037496135" description="Tetratricopeptide repeat protein" evidence="1">
    <location>
        <begin position="26"/>
        <end position="263"/>
    </location>
</feature>
<gene>
    <name evidence="2" type="ORF">HZA61_00500</name>
</gene>
<dbReference type="AlphaFoldDB" id="A0A933SA12"/>
<dbReference type="InterPro" id="IPR011990">
    <property type="entry name" value="TPR-like_helical_dom_sf"/>
</dbReference>
<dbReference type="EMBL" id="JACRIW010000004">
    <property type="protein sequence ID" value="MBI5167943.1"/>
    <property type="molecule type" value="Genomic_DNA"/>
</dbReference>
<evidence type="ECO:0000313" key="2">
    <source>
        <dbReference type="EMBL" id="MBI5167943.1"/>
    </source>
</evidence>
<evidence type="ECO:0008006" key="4">
    <source>
        <dbReference type="Google" id="ProtNLM"/>
    </source>
</evidence>
<dbReference type="SUPFAM" id="SSF48452">
    <property type="entry name" value="TPR-like"/>
    <property type="match status" value="1"/>
</dbReference>
<organism evidence="2 3">
    <name type="scientific">Eiseniibacteriota bacterium</name>
    <dbReference type="NCBI Taxonomy" id="2212470"/>
    <lineage>
        <taxon>Bacteria</taxon>
        <taxon>Candidatus Eiseniibacteriota</taxon>
    </lineage>
</organism>
<protein>
    <recommendedName>
        <fullName evidence="4">Tetratricopeptide repeat protein</fullName>
    </recommendedName>
</protein>
<evidence type="ECO:0000313" key="3">
    <source>
        <dbReference type="Proteomes" id="UP000696931"/>
    </source>
</evidence>
<evidence type="ECO:0000256" key="1">
    <source>
        <dbReference type="SAM" id="SignalP"/>
    </source>
</evidence>